<accession>A0A1G8FGJ5</accession>
<reference evidence="1 2" key="1">
    <citation type="submission" date="2016-10" db="EMBL/GenBank/DDBJ databases">
        <authorList>
            <person name="de Groot N.N."/>
        </authorList>
    </citation>
    <scope>NUCLEOTIDE SEQUENCE [LARGE SCALE GENOMIC DNA]</scope>
    <source>
        <strain evidence="1 2">NLAE-zl-C57</strain>
    </source>
</reference>
<proteinExistence type="predicted"/>
<evidence type="ECO:0000313" key="1">
    <source>
        <dbReference type="EMBL" id="SDH81129.1"/>
    </source>
</evidence>
<protein>
    <submittedName>
        <fullName evidence="1">Uncharacterized protein</fullName>
    </submittedName>
</protein>
<name>A0A1G8FGJ5_BACOV</name>
<evidence type="ECO:0000313" key="2">
    <source>
        <dbReference type="Proteomes" id="UP000181870"/>
    </source>
</evidence>
<sequence>MYLTINKIINMKKFNHPVLGHFIAEQFERANLAIEAMRKEIHMGKPTYYKMTSGEIYV</sequence>
<gene>
    <name evidence="1" type="ORF">SAMN05192582_10145</name>
</gene>
<organism evidence="1 2">
    <name type="scientific">Bacteroides ovatus</name>
    <dbReference type="NCBI Taxonomy" id="28116"/>
    <lineage>
        <taxon>Bacteria</taxon>
        <taxon>Pseudomonadati</taxon>
        <taxon>Bacteroidota</taxon>
        <taxon>Bacteroidia</taxon>
        <taxon>Bacteroidales</taxon>
        <taxon>Bacteroidaceae</taxon>
        <taxon>Bacteroides</taxon>
    </lineage>
</organism>
<dbReference type="AlphaFoldDB" id="A0A1G8FGJ5"/>
<dbReference type="EMBL" id="FNDO01000014">
    <property type="protein sequence ID" value="SDH81129.1"/>
    <property type="molecule type" value="Genomic_DNA"/>
</dbReference>
<dbReference type="Proteomes" id="UP000181870">
    <property type="component" value="Unassembled WGS sequence"/>
</dbReference>